<comment type="caution">
    <text evidence="8">The sequence shown here is derived from an EMBL/GenBank/DDBJ whole genome shotgun (WGS) entry which is preliminary data.</text>
</comment>
<dbReference type="InterPro" id="IPR006367">
    <property type="entry name" value="Sirohaem_synthase_N"/>
</dbReference>
<evidence type="ECO:0000256" key="1">
    <source>
        <dbReference type="ARBA" id="ARBA00005010"/>
    </source>
</evidence>
<proteinExistence type="predicted"/>
<dbReference type="RefSeq" id="WP_379268815.1">
    <property type="nucleotide sequence ID" value="NZ_JBHUGT010000050.1"/>
</dbReference>
<evidence type="ECO:0000256" key="5">
    <source>
        <dbReference type="ARBA" id="ARBA00023244"/>
    </source>
</evidence>
<evidence type="ECO:0000256" key="6">
    <source>
        <dbReference type="ARBA" id="ARBA00047561"/>
    </source>
</evidence>
<gene>
    <name evidence="8" type="ORF">ACFSW5_01155</name>
</gene>
<dbReference type="Pfam" id="PF13241">
    <property type="entry name" value="NAD_binding_7"/>
    <property type="match status" value="1"/>
</dbReference>
<dbReference type="Pfam" id="PF14824">
    <property type="entry name" value="Sirohm_synth_M"/>
    <property type="match status" value="1"/>
</dbReference>
<evidence type="ECO:0000256" key="2">
    <source>
        <dbReference type="ARBA" id="ARBA00012400"/>
    </source>
</evidence>
<dbReference type="SUPFAM" id="SSF51735">
    <property type="entry name" value="NAD(P)-binding Rossmann-fold domains"/>
    <property type="match status" value="1"/>
</dbReference>
<keyword evidence="9" id="KW-1185">Reference proteome</keyword>
<comment type="pathway">
    <text evidence="1">Porphyrin-containing compound metabolism; siroheme biosynthesis; sirohydrochlorin from precorrin-2: step 1/1.</text>
</comment>
<keyword evidence="5" id="KW-0627">Porphyrin biosynthesis</keyword>
<dbReference type="PANTHER" id="PTHR35330:SF1">
    <property type="entry name" value="SIROHEME BIOSYNTHESIS PROTEIN MET8"/>
    <property type="match status" value="1"/>
</dbReference>
<dbReference type="SUPFAM" id="SSF75615">
    <property type="entry name" value="Siroheme synthase middle domains-like"/>
    <property type="match status" value="1"/>
</dbReference>
<protein>
    <recommendedName>
        <fullName evidence="2">precorrin-2 dehydrogenase</fullName>
        <ecNumber evidence="2">1.3.1.76</ecNumber>
    </recommendedName>
</protein>
<dbReference type="InterPro" id="IPR028281">
    <property type="entry name" value="Sirohaem_synthase_central"/>
</dbReference>
<dbReference type="Gene3D" id="3.40.50.720">
    <property type="entry name" value="NAD(P)-binding Rossmann-like Domain"/>
    <property type="match status" value="1"/>
</dbReference>
<dbReference type="InterPro" id="IPR042518">
    <property type="entry name" value="SirC_C"/>
</dbReference>
<name>A0ABW5QR51_9BACL</name>
<feature type="domain" description="Siroheme synthase central" evidence="7">
    <location>
        <begin position="121"/>
        <end position="147"/>
    </location>
</feature>
<evidence type="ECO:0000313" key="9">
    <source>
        <dbReference type="Proteomes" id="UP001597493"/>
    </source>
</evidence>
<sequence>MNGYYPIMLQLRGKRCVVVGGGSVAERKVAGLLEAGADSVTVVSPALTERLERLAAAGEIGYVRKRYAEPDINGAALVIAATDDPQVNGRVAADAGRAGIWVATADDAARGDFINPAVVRRGDLMIAVSAAGASPSLAVRIKRELEEKYGPEYAGYTRRLGELRKLALEKVADESRRRDVLRMAAEEEEPFKEAGESVERWLERLLKLTER</sequence>
<dbReference type="InterPro" id="IPR036291">
    <property type="entry name" value="NAD(P)-bd_dom_sf"/>
</dbReference>
<evidence type="ECO:0000256" key="3">
    <source>
        <dbReference type="ARBA" id="ARBA00023002"/>
    </source>
</evidence>
<dbReference type="NCBIfam" id="TIGR01470">
    <property type="entry name" value="cysG_Nterm"/>
    <property type="match status" value="1"/>
</dbReference>
<organism evidence="8 9">
    <name type="scientific">Paenibacillus thailandensis</name>
    <dbReference type="NCBI Taxonomy" id="393250"/>
    <lineage>
        <taxon>Bacteria</taxon>
        <taxon>Bacillati</taxon>
        <taxon>Bacillota</taxon>
        <taxon>Bacilli</taxon>
        <taxon>Bacillales</taxon>
        <taxon>Paenibacillaceae</taxon>
        <taxon>Paenibacillus</taxon>
    </lineage>
</organism>
<comment type="catalytic activity">
    <reaction evidence="6">
        <text>precorrin-2 + NAD(+) = sirohydrochlorin + NADH + 2 H(+)</text>
        <dbReference type="Rhea" id="RHEA:15613"/>
        <dbReference type="ChEBI" id="CHEBI:15378"/>
        <dbReference type="ChEBI" id="CHEBI:57540"/>
        <dbReference type="ChEBI" id="CHEBI:57945"/>
        <dbReference type="ChEBI" id="CHEBI:58351"/>
        <dbReference type="ChEBI" id="CHEBI:58827"/>
        <dbReference type="EC" id="1.3.1.76"/>
    </reaction>
</comment>
<evidence type="ECO:0000313" key="8">
    <source>
        <dbReference type="EMBL" id="MFD2658869.1"/>
    </source>
</evidence>
<dbReference type="EMBL" id="JBHUMY010000001">
    <property type="protein sequence ID" value="MFD2658869.1"/>
    <property type="molecule type" value="Genomic_DNA"/>
</dbReference>
<reference evidence="9" key="1">
    <citation type="journal article" date="2019" name="Int. J. Syst. Evol. Microbiol.">
        <title>The Global Catalogue of Microorganisms (GCM) 10K type strain sequencing project: providing services to taxonomists for standard genome sequencing and annotation.</title>
        <authorList>
            <consortium name="The Broad Institute Genomics Platform"/>
            <consortium name="The Broad Institute Genome Sequencing Center for Infectious Disease"/>
            <person name="Wu L."/>
            <person name="Ma J."/>
        </authorList>
    </citation>
    <scope>NUCLEOTIDE SEQUENCE [LARGE SCALE GENOMIC DNA]</scope>
    <source>
        <strain evidence="9">TISTR 1827</strain>
    </source>
</reference>
<dbReference type="PANTHER" id="PTHR35330">
    <property type="entry name" value="SIROHEME BIOSYNTHESIS PROTEIN MET8"/>
    <property type="match status" value="1"/>
</dbReference>
<accession>A0ABW5QR51</accession>
<evidence type="ECO:0000256" key="4">
    <source>
        <dbReference type="ARBA" id="ARBA00023027"/>
    </source>
</evidence>
<dbReference type="EC" id="1.3.1.76" evidence="2"/>
<dbReference type="Gene3D" id="1.10.8.610">
    <property type="entry name" value="SirC, precorrin-2 dehydrogenase, C-terminal helical domain-like"/>
    <property type="match status" value="1"/>
</dbReference>
<dbReference type="InterPro" id="IPR028161">
    <property type="entry name" value="Met8-like"/>
</dbReference>
<evidence type="ECO:0000259" key="7">
    <source>
        <dbReference type="Pfam" id="PF14824"/>
    </source>
</evidence>
<dbReference type="Proteomes" id="UP001597493">
    <property type="component" value="Unassembled WGS sequence"/>
</dbReference>
<keyword evidence="3" id="KW-0560">Oxidoreductase</keyword>
<keyword evidence="4" id="KW-0520">NAD</keyword>